<dbReference type="SUPFAM" id="SSF52172">
    <property type="entry name" value="CheY-like"/>
    <property type="match status" value="1"/>
</dbReference>
<dbReference type="SMART" id="SM00448">
    <property type="entry name" value="REC"/>
    <property type="match status" value="1"/>
</dbReference>
<dbReference type="PROSITE" id="PS50110">
    <property type="entry name" value="RESPONSE_REGULATORY"/>
    <property type="match status" value="1"/>
</dbReference>
<dbReference type="InterPro" id="IPR018060">
    <property type="entry name" value="HTH_AraC"/>
</dbReference>
<dbReference type="RefSeq" id="WP_016175907.1">
    <property type="nucleotide sequence ID" value="NZ_KE136390.1"/>
</dbReference>
<dbReference type="HOGENOM" id="CLU_000445_5_0_9"/>
<dbReference type="Pfam" id="PF00072">
    <property type="entry name" value="Response_reg"/>
    <property type="match status" value="1"/>
</dbReference>
<evidence type="ECO:0008006" key="9">
    <source>
        <dbReference type="Google" id="ProtNLM"/>
    </source>
</evidence>
<dbReference type="PANTHER" id="PTHR43280:SF28">
    <property type="entry name" value="HTH-TYPE TRANSCRIPTIONAL ACTIVATOR RHAS"/>
    <property type="match status" value="1"/>
</dbReference>
<sequence>MYHVLIADDHFDQRELLCFLLEKHSEKWIVYEAINGKEALDIFSKHPIDLLITDVQMPFSTGIELAETLRIQHQQLPILFISGYDDFTYAKKAFDLQAVNYLLKPINPEEFYLQLDKLMKAIQKTQIEQQQQQRIGQQDLLIKLFSGVSFEQLAPKEQTMAFSLLKTVTYFLTIDSNHDEAAKLENFLQFYKENTIIVRTSLTRFVYLLSTVTVHEAILKKRELLQQLQEHLGIEVTIEVSQRLQNPLEIYTIYEQHNEQITQKFYKKEKNIVLATKLPTKNIALEEKILNKIKEAIQQQNFELLQKRLSSLFSQYEQAASETPSIVKFFFATTYRTIVETVEINPKEVRSDLEKILDATSFIQIPKAFVKLLKLVEQRFNDLHTTTNEYVRETKNYMWNHYQEELNLEILANNVHLAPKYLSDLFKREEQIGITKYLNEIRMEKAKELLIHSHHRVREISQLVGFNSYSYFIKSFQKYTGVTPESFRKVKGQIPNEK</sequence>
<evidence type="ECO:0000313" key="8">
    <source>
        <dbReference type="Proteomes" id="UP000014136"/>
    </source>
</evidence>
<dbReference type="InterPro" id="IPR018062">
    <property type="entry name" value="HTH_AraC-typ_CS"/>
</dbReference>
<dbReference type="PROSITE" id="PS00041">
    <property type="entry name" value="HTH_ARAC_FAMILY_1"/>
    <property type="match status" value="1"/>
</dbReference>
<dbReference type="InterPro" id="IPR001789">
    <property type="entry name" value="Sig_transdc_resp-reg_receiver"/>
</dbReference>
<dbReference type="Pfam" id="PF12833">
    <property type="entry name" value="HTH_18"/>
    <property type="match status" value="1"/>
</dbReference>
<dbReference type="PRINTS" id="PR00032">
    <property type="entry name" value="HTHARAC"/>
</dbReference>
<dbReference type="eggNOG" id="COG4753">
    <property type="taxonomic scope" value="Bacteria"/>
</dbReference>
<accession>S0NIX4</accession>
<dbReference type="GO" id="GO:0000160">
    <property type="term" value="P:phosphorelay signal transduction system"/>
    <property type="evidence" value="ECO:0007669"/>
    <property type="project" value="InterPro"/>
</dbReference>
<dbReference type="STRING" id="41997.RV16_GL002019"/>
<evidence type="ECO:0000256" key="4">
    <source>
        <dbReference type="PROSITE-ProRule" id="PRU00169"/>
    </source>
</evidence>
<dbReference type="InterPro" id="IPR020449">
    <property type="entry name" value="Tscrpt_reg_AraC-type_HTH"/>
</dbReference>
<dbReference type="eggNOG" id="COG2207">
    <property type="taxonomic scope" value="Bacteria"/>
</dbReference>
<feature type="domain" description="Response regulatory" evidence="6">
    <location>
        <begin position="3"/>
        <end position="119"/>
    </location>
</feature>
<dbReference type="OrthoDB" id="342399at2"/>
<dbReference type="PROSITE" id="PS01124">
    <property type="entry name" value="HTH_ARAC_FAMILY_2"/>
    <property type="match status" value="1"/>
</dbReference>
<reference evidence="7 8" key="1">
    <citation type="submission" date="2013-03" db="EMBL/GenBank/DDBJ databases">
        <title>The Genome Sequence of Enterococcus saccharolyticus ATCC_43076 (Illumina only assembly).</title>
        <authorList>
            <consortium name="The Broad Institute Genomics Platform"/>
            <consortium name="The Broad Institute Genome Sequencing Center for Infectious Disease"/>
            <person name="Earl A."/>
            <person name="Russ C."/>
            <person name="Gilmore M."/>
            <person name="Surin D."/>
            <person name="Walker B."/>
            <person name="Young S."/>
            <person name="Zeng Q."/>
            <person name="Gargeya S."/>
            <person name="Fitzgerald M."/>
            <person name="Haas B."/>
            <person name="Abouelleil A."/>
            <person name="Allen A.W."/>
            <person name="Alvarado L."/>
            <person name="Arachchi H.M."/>
            <person name="Berlin A.M."/>
            <person name="Chapman S.B."/>
            <person name="Gainer-Dewar J."/>
            <person name="Goldberg J."/>
            <person name="Griggs A."/>
            <person name="Gujja S."/>
            <person name="Hansen M."/>
            <person name="Howarth C."/>
            <person name="Imamovic A."/>
            <person name="Ireland A."/>
            <person name="Larimer J."/>
            <person name="McCowan C."/>
            <person name="Murphy C."/>
            <person name="Pearson M."/>
            <person name="Poon T.W."/>
            <person name="Priest M."/>
            <person name="Roberts A."/>
            <person name="Saif S."/>
            <person name="Shea T."/>
            <person name="Sisk P."/>
            <person name="Sykes S."/>
            <person name="Wortman J."/>
            <person name="Nusbaum C."/>
            <person name="Birren B."/>
        </authorList>
    </citation>
    <scope>NUCLEOTIDE SEQUENCE [LARGE SCALE GENOMIC DNA]</scope>
    <source>
        <strain evidence="7 8">ATCC 43076</strain>
    </source>
</reference>
<protein>
    <recommendedName>
        <fullName evidence="9">AraC family transcriptional regulator</fullName>
    </recommendedName>
</protein>
<keyword evidence="3" id="KW-0804">Transcription</keyword>
<name>S0NIX4_9ENTE</name>
<feature type="modified residue" description="4-aspartylphosphate" evidence="4">
    <location>
        <position position="54"/>
    </location>
</feature>
<comment type="caution">
    <text evidence="7">The sequence shown here is derived from an EMBL/GenBank/DDBJ whole genome shotgun (WGS) entry which is preliminary data.</text>
</comment>
<dbReference type="SMART" id="SM00342">
    <property type="entry name" value="HTH_ARAC"/>
    <property type="match status" value="1"/>
</dbReference>
<keyword evidence="1" id="KW-0805">Transcription regulation</keyword>
<keyword evidence="8" id="KW-1185">Reference proteome</keyword>
<evidence type="ECO:0000256" key="1">
    <source>
        <dbReference type="ARBA" id="ARBA00023015"/>
    </source>
</evidence>
<dbReference type="GO" id="GO:0043565">
    <property type="term" value="F:sequence-specific DNA binding"/>
    <property type="evidence" value="ECO:0007669"/>
    <property type="project" value="InterPro"/>
</dbReference>
<evidence type="ECO:0000313" key="7">
    <source>
        <dbReference type="EMBL" id="EOT26371.1"/>
    </source>
</evidence>
<dbReference type="Gene3D" id="1.10.10.60">
    <property type="entry name" value="Homeodomain-like"/>
    <property type="match status" value="2"/>
</dbReference>
<dbReference type="PANTHER" id="PTHR43280">
    <property type="entry name" value="ARAC-FAMILY TRANSCRIPTIONAL REGULATOR"/>
    <property type="match status" value="1"/>
</dbReference>
<evidence type="ECO:0000256" key="3">
    <source>
        <dbReference type="ARBA" id="ARBA00023163"/>
    </source>
</evidence>
<dbReference type="InterPro" id="IPR011006">
    <property type="entry name" value="CheY-like_superfamily"/>
</dbReference>
<organism evidence="7 8">
    <name type="scientific">Enterococcus saccharolyticus subsp. saccharolyticus ATCC 43076</name>
    <dbReference type="NCBI Taxonomy" id="1139996"/>
    <lineage>
        <taxon>Bacteria</taxon>
        <taxon>Bacillati</taxon>
        <taxon>Bacillota</taxon>
        <taxon>Bacilli</taxon>
        <taxon>Lactobacillales</taxon>
        <taxon>Enterococcaceae</taxon>
        <taxon>Enterococcus</taxon>
    </lineage>
</organism>
<evidence type="ECO:0000259" key="5">
    <source>
        <dbReference type="PROSITE" id="PS01124"/>
    </source>
</evidence>
<dbReference type="InterPro" id="IPR009057">
    <property type="entry name" value="Homeodomain-like_sf"/>
</dbReference>
<dbReference type="GO" id="GO:0003700">
    <property type="term" value="F:DNA-binding transcription factor activity"/>
    <property type="evidence" value="ECO:0007669"/>
    <property type="project" value="InterPro"/>
</dbReference>
<dbReference type="Gene3D" id="3.40.50.2300">
    <property type="match status" value="1"/>
</dbReference>
<dbReference type="SUPFAM" id="SSF46689">
    <property type="entry name" value="Homeodomain-like"/>
    <property type="match status" value="1"/>
</dbReference>
<feature type="domain" description="HTH araC/xylS-type" evidence="5">
    <location>
        <begin position="392"/>
        <end position="490"/>
    </location>
</feature>
<evidence type="ECO:0000256" key="2">
    <source>
        <dbReference type="ARBA" id="ARBA00023125"/>
    </source>
</evidence>
<gene>
    <name evidence="7" type="ORF">OMQ_02146</name>
</gene>
<keyword evidence="4" id="KW-0597">Phosphoprotein</keyword>
<evidence type="ECO:0000259" key="6">
    <source>
        <dbReference type="PROSITE" id="PS50110"/>
    </source>
</evidence>
<proteinExistence type="predicted"/>
<dbReference type="AlphaFoldDB" id="S0NIX4"/>
<dbReference type="CDD" id="cd17536">
    <property type="entry name" value="REC_YesN-like"/>
    <property type="match status" value="1"/>
</dbReference>
<dbReference type="PATRIC" id="fig|1139996.3.peg.2110"/>
<dbReference type="EMBL" id="AHYT01000010">
    <property type="protein sequence ID" value="EOT26371.1"/>
    <property type="molecule type" value="Genomic_DNA"/>
</dbReference>
<keyword evidence="2" id="KW-0238">DNA-binding</keyword>
<dbReference type="Proteomes" id="UP000014136">
    <property type="component" value="Unassembled WGS sequence"/>
</dbReference>